<sequence>MEREKLIEEIGVHFESVYNLPPLAARIYAILIMGNEEGYSFEALVEEVAASKSTVSTSLNLLLQLQKIEYFTKTGDRKRYFRKKINYLKTRLVNYITILEDEIAIFHKTSEYMKSSRPVDHEKNKSIVDIYHCYLHRTKELMQETVAKLEEACANRDK</sequence>
<dbReference type="GO" id="GO:0003677">
    <property type="term" value="F:DNA binding"/>
    <property type="evidence" value="ECO:0007669"/>
    <property type="project" value="UniProtKB-KW"/>
</dbReference>
<dbReference type="Proteomes" id="UP000005938">
    <property type="component" value="Unassembled WGS sequence"/>
</dbReference>
<dbReference type="Gene3D" id="1.10.10.10">
    <property type="entry name" value="Winged helix-like DNA-binding domain superfamily/Winged helix DNA-binding domain"/>
    <property type="match status" value="1"/>
</dbReference>
<evidence type="ECO:0000313" key="5">
    <source>
        <dbReference type="Proteomes" id="UP000005938"/>
    </source>
</evidence>
<dbReference type="AlphaFoldDB" id="I0WEC3"/>
<dbReference type="InterPro" id="IPR052362">
    <property type="entry name" value="HTH-GbsR_regulator"/>
</dbReference>
<dbReference type="InterPro" id="IPR036388">
    <property type="entry name" value="WH-like_DNA-bd_sf"/>
</dbReference>
<evidence type="ECO:0000256" key="3">
    <source>
        <dbReference type="ARBA" id="ARBA00023163"/>
    </source>
</evidence>
<proteinExistence type="predicted"/>
<dbReference type="OrthoDB" id="1807857at2"/>
<keyword evidence="5" id="KW-1185">Reference proteome</keyword>
<dbReference type="EMBL" id="AJJU01000009">
    <property type="protein sequence ID" value="EID74739.1"/>
    <property type="molecule type" value="Genomic_DNA"/>
</dbReference>
<evidence type="ECO:0000256" key="1">
    <source>
        <dbReference type="ARBA" id="ARBA00023015"/>
    </source>
</evidence>
<evidence type="ECO:0000313" key="4">
    <source>
        <dbReference type="EMBL" id="EID74739.1"/>
    </source>
</evidence>
<dbReference type="STRING" id="946077.W5A_08162"/>
<evidence type="ECO:0000256" key="2">
    <source>
        <dbReference type="ARBA" id="ARBA00023125"/>
    </source>
</evidence>
<comment type="caution">
    <text evidence="4">The sequence shown here is derived from an EMBL/GenBank/DDBJ whole genome shotgun (WGS) entry which is preliminary data.</text>
</comment>
<reference evidence="4 5" key="1">
    <citation type="journal article" date="2012" name="J. Bacteriol.">
        <title>Genome Sequence of the Halotolerant Bacterium Imtechella halotolerans K1T.</title>
        <authorList>
            <person name="Kumar S."/>
            <person name="Vikram S."/>
            <person name="Subramanian S."/>
            <person name="Raghava G.P."/>
            <person name="Pinnaka A.K."/>
        </authorList>
    </citation>
    <scope>NUCLEOTIDE SEQUENCE [LARGE SCALE GENOMIC DNA]</scope>
    <source>
        <strain evidence="4 5">K1</strain>
    </source>
</reference>
<gene>
    <name evidence="4" type="ORF">W5A_08162</name>
</gene>
<name>I0WEC3_9FLAO</name>
<protein>
    <submittedName>
        <fullName evidence="4">Transcriptional regulator</fullName>
    </submittedName>
</protein>
<organism evidence="4 5">
    <name type="scientific">Imtechella halotolerans K1</name>
    <dbReference type="NCBI Taxonomy" id="946077"/>
    <lineage>
        <taxon>Bacteria</taxon>
        <taxon>Pseudomonadati</taxon>
        <taxon>Bacteroidota</taxon>
        <taxon>Flavobacteriia</taxon>
        <taxon>Flavobacteriales</taxon>
        <taxon>Flavobacteriaceae</taxon>
        <taxon>Imtechella</taxon>
    </lineage>
</organism>
<dbReference type="eggNOG" id="COG1510">
    <property type="taxonomic scope" value="Bacteria"/>
</dbReference>
<dbReference type="PANTHER" id="PTHR38465">
    <property type="entry name" value="HTH-TYPE TRANSCRIPTIONAL REGULATOR MJ1563-RELATED"/>
    <property type="match status" value="1"/>
</dbReference>
<dbReference type="RefSeq" id="WP_008239333.1">
    <property type="nucleotide sequence ID" value="NZ_AJJU01000009.1"/>
</dbReference>
<keyword evidence="2" id="KW-0238">DNA-binding</keyword>
<dbReference type="PANTHER" id="PTHR38465:SF1">
    <property type="entry name" value="HTH-TYPE TRANSCRIPTIONAL REGULATOR MJ1563-RELATED"/>
    <property type="match status" value="1"/>
</dbReference>
<keyword evidence="3" id="KW-0804">Transcription</keyword>
<dbReference type="SUPFAM" id="SSF46785">
    <property type="entry name" value="Winged helix' DNA-binding domain"/>
    <property type="match status" value="1"/>
</dbReference>
<dbReference type="InterPro" id="IPR036390">
    <property type="entry name" value="WH_DNA-bd_sf"/>
</dbReference>
<keyword evidence="1" id="KW-0805">Transcription regulation</keyword>
<accession>I0WEC3</accession>